<name>A0A0F0LE67_9MICO</name>
<feature type="domain" description="Amidohydrolase-related" evidence="3">
    <location>
        <begin position="4"/>
        <end position="298"/>
    </location>
</feature>
<dbReference type="InterPro" id="IPR032466">
    <property type="entry name" value="Metal_Hydrolase"/>
</dbReference>
<gene>
    <name evidence="4" type="ORF">RS83_00377</name>
</gene>
<accession>A0A0F0LE67</accession>
<evidence type="ECO:0000313" key="4">
    <source>
        <dbReference type="EMBL" id="KJL31512.1"/>
    </source>
</evidence>
<dbReference type="Pfam" id="PF04909">
    <property type="entry name" value="Amidohydro_2"/>
    <property type="match status" value="1"/>
</dbReference>
<evidence type="ECO:0000259" key="3">
    <source>
        <dbReference type="Pfam" id="PF04909"/>
    </source>
</evidence>
<dbReference type="AlphaFoldDB" id="A0A0F0LE67"/>
<dbReference type="InterPro" id="IPR006680">
    <property type="entry name" value="Amidohydro-rel"/>
</dbReference>
<dbReference type="RefSeq" id="WP_045277825.1">
    <property type="nucleotide sequence ID" value="NZ_CAKKLT010000057.1"/>
</dbReference>
<dbReference type="PANTHER" id="PTHR43569">
    <property type="entry name" value="AMIDOHYDROLASE"/>
    <property type="match status" value="1"/>
</dbReference>
<reference evidence="4 5" key="1">
    <citation type="submission" date="2015-02" db="EMBL/GenBank/DDBJ databases">
        <title>Draft genome sequences of ten Microbacterium spp. with emphasis on heavy metal contaminated environments.</title>
        <authorList>
            <person name="Corretto E."/>
        </authorList>
    </citation>
    <scope>NUCLEOTIDE SEQUENCE [LARGE SCALE GENOMIC DNA]</scope>
    <source>
        <strain evidence="4 5">BEL4b</strain>
    </source>
</reference>
<keyword evidence="4" id="KW-0378">Hydrolase</keyword>
<dbReference type="Gene3D" id="3.20.20.140">
    <property type="entry name" value="Metal-dependent hydrolases"/>
    <property type="match status" value="1"/>
</dbReference>
<protein>
    <submittedName>
        <fullName evidence="4">Amidohydrolase</fullName>
    </submittedName>
</protein>
<organism evidence="4 5">
    <name type="scientific">Microbacterium oxydans</name>
    <dbReference type="NCBI Taxonomy" id="82380"/>
    <lineage>
        <taxon>Bacteria</taxon>
        <taxon>Bacillati</taxon>
        <taxon>Actinomycetota</taxon>
        <taxon>Actinomycetes</taxon>
        <taxon>Micrococcales</taxon>
        <taxon>Microbacteriaceae</taxon>
        <taxon>Microbacterium</taxon>
    </lineage>
</organism>
<feature type="region of interest" description="Disordered" evidence="2">
    <location>
        <begin position="245"/>
        <end position="265"/>
    </location>
</feature>
<comment type="similarity">
    <text evidence="1">Belongs to the metallo-dependent hydrolases superfamily.</text>
</comment>
<dbReference type="SUPFAM" id="SSF51556">
    <property type="entry name" value="Metallo-dependent hydrolases"/>
    <property type="match status" value="1"/>
</dbReference>
<evidence type="ECO:0000313" key="5">
    <source>
        <dbReference type="Proteomes" id="UP000033640"/>
    </source>
</evidence>
<dbReference type="PATRIC" id="fig|82380.11.peg.393"/>
<dbReference type="Proteomes" id="UP000033640">
    <property type="component" value="Unassembled WGS sequence"/>
</dbReference>
<dbReference type="InterPro" id="IPR052350">
    <property type="entry name" value="Metallo-dep_Lactonases"/>
</dbReference>
<dbReference type="GO" id="GO:0016787">
    <property type="term" value="F:hydrolase activity"/>
    <property type="evidence" value="ECO:0007669"/>
    <property type="project" value="UniProtKB-KW"/>
</dbReference>
<sequence length="321" mass="35052">MRVIDSHLHLWDEDVLTYTWLDGPYAHRFAQPELDQDRLAGASEERAIFVQAETVAEQFLDEVRWVEHHADALGVVGIVAGARLDRGVDTVTHLGELSAHPLVRGVRHVLQDDDDGLAMSMAFVTGARELAARGWTFDACIRASQVPDIARLAGAIPELQIVLDHLGKPVVGTADAPVGPSPEWVRDLDELARHPNTVCKLSGLPAEAGGTWSAAQLEPFLDAAADAFGDQRLLWGSDWPVSAIGPAETGDPHAPEDGSATYQPTARTRWLDVTVAWANARGHDVDAILWGNAERFYGTAAAPEAPERERRGIRRWLRGDR</sequence>
<evidence type="ECO:0000256" key="2">
    <source>
        <dbReference type="SAM" id="MobiDB-lite"/>
    </source>
</evidence>
<proteinExistence type="inferred from homology"/>
<dbReference type="OrthoDB" id="5450317at2"/>
<dbReference type="PANTHER" id="PTHR43569:SF2">
    <property type="entry name" value="AMIDOHYDROLASE-RELATED DOMAIN-CONTAINING PROTEIN"/>
    <property type="match status" value="1"/>
</dbReference>
<dbReference type="EMBL" id="JYIW01000016">
    <property type="protein sequence ID" value="KJL31512.1"/>
    <property type="molecule type" value="Genomic_DNA"/>
</dbReference>
<evidence type="ECO:0000256" key="1">
    <source>
        <dbReference type="ARBA" id="ARBA00038310"/>
    </source>
</evidence>
<comment type="caution">
    <text evidence="4">The sequence shown here is derived from an EMBL/GenBank/DDBJ whole genome shotgun (WGS) entry which is preliminary data.</text>
</comment>